<dbReference type="EMBL" id="CM003535">
    <property type="protein sequence ID" value="RCV39421.1"/>
    <property type="molecule type" value="Genomic_DNA"/>
</dbReference>
<accession>A0A368SAM4</accession>
<sequence>MAPKSAAALVLLAAAMIAGLAPTLQAQLDSSTERSASCPCCAHELVVSEGATISPDCCRELLRRAGEDKRCACGFGNVAAALGVDVDQRCEAASNGDVADGPSSKLSELCR</sequence>
<protein>
    <submittedName>
        <fullName evidence="2">Uncharacterized protein</fullName>
    </submittedName>
</protein>
<reference evidence="2" key="1">
    <citation type="journal article" date="2012" name="Nat. Biotechnol.">
        <title>Reference genome sequence of the model plant Setaria.</title>
        <authorList>
            <person name="Bennetzen J.L."/>
            <person name="Schmutz J."/>
            <person name="Wang H."/>
            <person name="Percifield R."/>
            <person name="Hawkins J."/>
            <person name="Pontaroli A.C."/>
            <person name="Estep M."/>
            <person name="Feng L."/>
            <person name="Vaughn J.N."/>
            <person name="Grimwood J."/>
            <person name="Jenkins J."/>
            <person name="Barry K."/>
            <person name="Lindquist E."/>
            <person name="Hellsten U."/>
            <person name="Deshpande S."/>
            <person name="Wang X."/>
            <person name="Wu X."/>
            <person name="Mitros T."/>
            <person name="Triplett J."/>
            <person name="Yang X."/>
            <person name="Ye C.Y."/>
            <person name="Mauro-Herrera M."/>
            <person name="Wang L."/>
            <person name="Li P."/>
            <person name="Sharma M."/>
            <person name="Sharma R."/>
            <person name="Ronald P.C."/>
            <person name="Panaud O."/>
            <person name="Kellogg E.A."/>
            <person name="Brutnell T.P."/>
            <person name="Doust A.N."/>
            <person name="Tuskan G.A."/>
            <person name="Rokhsar D."/>
            <person name="Devos K.M."/>
        </authorList>
    </citation>
    <scope>NUCLEOTIDE SEQUENCE [LARGE SCALE GENOMIC DNA]</scope>
    <source>
        <strain evidence="2">Yugu1</strain>
    </source>
</reference>
<evidence type="ECO:0000256" key="1">
    <source>
        <dbReference type="SAM" id="SignalP"/>
    </source>
</evidence>
<evidence type="ECO:0000313" key="2">
    <source>
        <dbReference type="EMBL" id="RCV39421.1"/>
    </source>
</evidence>
<feature type="chain" id="PRO_5016909364" evidence="1">
    <location>
        <begin position="27"/>
        <end position="111"/>
    </location>
</feature>
<name>A0A368SAM4_SETIT</name>
<organism evidence="2">
    <name type="scientific">Setaria italica</name>
    <name type="common">Foxtail millet</name>
    <name type="synonym">Panicum italicum</name>
    <dbReference type="NCBI Taxonomy" id="4555"/>
    <lineage>
        <taxon>Eukaryota</taxon>
        <taxon>Viridiplantae</taxon>
        <taxon>Streptophyta</taxon>
        <taxon>Embryophyta</taxon>
        <taxon>Tracheophyta</taxon>
        <taxon>Spermatophyta</taxon>
        <taxon>Magnoliopsida</taxon>
        <taxon>Liliopsida</taxon>
        <taxon>Poales</taxon>
        <taxon>Poaceae</taxon>
        <taxon>PACMAD clade</taxon>
        <taxon>Panicoideae</taxon>
        <taxon>Panicodae</taxon>
        <taxon>Paniceae</taxon>
        <taxon>Cenchrinae</taxon>
        <taxon>Setaria</taxon>
    </lineage>
</organism>
<dbReference type="AlphaFoldDB" id="A0A368SAM4"/>
<proteinExistence type="predicted"/>
<gene>
    <name evidence="2" type="ORF">SETIT_8G223100v2</name>
</gene>
<keyword evidence="1" id="KW-0732">Signal</keyword>
<reference evidence="2" key="2">
    <citation type="submission" date="2015-07" db="EMBL/GenBank/DDBJ databases">
        <authorList>
            <person name="Noorani M."/>
        </authorList>
    </citation>
    <scope>NUCLEOTIDE SEQUENCE</scope>
    <source>
        <strain evidence="2">Yugu1</strain>
    </source>
</reference>
<feature type="signal peptide" evidence="1">
    <location>
        <begin position="1"/>
        <end position="26"/>
    </location>
</feature>